<keyword evidence="2" id="KW-0503">Monooxygenase</keyword>
<accession>A0ABU1SCW1</accession>
<comment type="caution">
    <text evidence="2">The sequence shown here is derived from an EMBL/GenBank/DDBJ whole genome shotgun (WGS) entry which is preliminary data.</text>
</comment>
<gene>
    <name evidence="2" type="ORF">J2Y69_002029</name>
</gene>
<dbReference type="RefSeq" id="WP_310020211.1">
    <property type="nucleotide sequence ID" value="NZ_JAVDUM010000008.1"/>
</dbReference>
<dbReference type="GO" id="GO:0004497">
    <property type="term" value="F:monooxygenase activity"/>
    <property type="evidence" value="ECO:0007669"/>
    <property type="project" value="UniProtKB-KW"/>
</dbReference>
<organism evidence="2 3">
    <name type="scientific">Microbacterium resistens</name>
    <dbReference type="NCBI Taxonomy" id="156977"/>
    <lineage>
        <taxon>Bacteria</taxon>
        <taxon>Bacillati</taxon>
        <taxon>Actinomycetota</taxon>
        <taxon>Actinomycetes</taxon>
        <taxon>Micrococcales</taxon>
        <taxon>Microbacteriaceae</taxon>
        <taxon>Microbacterium</taxon>
    </lineage>
</organism>
<keyword evidence="2" id="KW-0560">Oxidoreductase</keyword>
<keyword evidence="1" id="KW-1133">Transmembrane helix</keyword>
<protein>
    <submittedName>
        <fullName evidence="2">Antibiotic biosynthesis monooxygenase (ABM) superfamily enzyme</fullName>
    </submittedName>
</protein>
<keyword evidence="3" id="KW-1185">Reference proteome</keyword>
<keyword evidence="1" id="KW-0472">Membrane</keyword>
<dbReference type="EMBL" id="JAVDUM010000008">
    <property type="protein sequence ID" value="MDR6867426.1"/>
    <property type="molecule type" value="Genomic_DNA"/>
</dbReference>
<proteinExistence type="predicted"/>
<keyword evidence="1" id="KW-0812">Transmembrane</keyword>
<feature type="transmembrane region" description="Helical" evidence="1">
    <location>
        <begin position="20"/>
        <end position="41"/>
    </location>
</feature>
<dbReference type="Proteomes" id="UP001259347">
    <property type="component" value="Unassembled WGS sequence"/>
</dbReference>
<evidence type="ECO:0000313" key="3">
    <source>
        <dbReference type="Proteomes" id="UP001259347"/>
    </source>
</evidence>
<name>A0ABU1SCW1_9MICO</name>
<sequence length="84" mass="9364">MSNDTRPTGMKPPSQHELALMIWLAVAPTLLIINIVLGPLLADVQVVPRTLIMVTIAVPIVVYGLMPLLHRLRRRIHARRAARS</sequence>
<reference evidence="2 3" key="1">
    <citation type="submission" date="2023-07" db="EMBL/GenBank/DDBJ databases">
        <title>Sorghum-associated microbial communities from plants grown in Nebraska, USA.</title>
        <authorList>
            <person name="Schachtman D."/>
        </authorList>
    </citation>
    <scope>NUCLEOTIDE SEQUENCE [LARGE SCALE GENOMIC DNA]</scope>
    <source>
        <strain evidence="2 3">2980</strain>
    </source>
</reference>
<evidence type="ECO:0000256" key="1">
    <source>
        <dbReference type="SAM" id="Phobius"/>
    </source>
</evidence>
<feature type="transmembrane region" description="Helical" evidence="1">
    <location>
        <begin position="47"/>
        <end position="69"/>
    </location>
</feature>
<evidence type="ECO:0000313" key="2">
    <source>
        <dbReference type="EMBL" id="MDR6867426.1"/>
    </source>
</evidence>